<feature type="compositionally biased region" description="Polar residues" evidence="1">
    <location>
        <begin position="1"/>
        <end position="17"/>
    </location>
</feature>
<dbReference type="OrthoDB" id="7875798at2"/>
<comment type="caution">
    <text evidence="2">The sequence shown here is derived from an EMBL/GenBank/DDBJ whole genome shotgun (WGS) entry which is preliminary data.</text>
</comment>
<dbReference type="Proteomes" id="UP000078428">
    <property type="component" value="Unassembled WGS sequence"/>
</dbReference>
<dbReference type="InterPro" id="IPR017868">
    <property type="entry name" value="Filamin/ABP280_repeat-like"/>
</dbReference>
<sequence length="3574" mass="370019">MSQDDQGQPNTPETSNEVGGADSANVTTLNALHMDGKGQEGLDDATENELADTSEAEGDDVAGFANVQSAGRTTFEKMVGGGINEGPATPAADNIQQDVAPASEPDNQVDARFENPHPQQQPEAQVQEFAVDAPTPPPIQVERPQDRVEDPRPDPRPEGIDEPEAPEEAPAAAQQVAAPVVTEAPPVEVPEDVVVNPLATAQTPTLDFGISDGIEDLNGTTPSDRKMKLDIDPKLQDSDGGSESLTITIKGVPDGFTFSDASGTPLGTQSGDSWTFDWPTNAPDLYLVRPEHYSGDLTFEVTATARESNGDTSSITKTLPVHVEAVADQPPLAVTHVADMENSWISLGGHITTQLVDADGSETLAVYITPKPGASWGGHDMPVGTQLNHGTLLTSDLTLEDGTMIKAGSWKVDPADLADLKVRPPNNVSDDFTFEVRSATTEGMNGDVAVNGPLDLRVDVGIVDPSVAGSGTGNEDTWIRLDLSANVNSSDGTETLTVWLENLPADAELRYATTANGHTAGEILVPSGGRYNVTDSLQNLDVRWKTVHKDDDISFKLRAVAEDFDARNSGDTPDRNTALGDATAPDTSQALADVTVVVKAVADQPSLTATGVGVEDKYISLNISSALVDAADGSENLTVYLTAPAGVVVNVYDAATGTYVAATPVTDAISLSNSTLGTATIPAGSYAVTAAQAAHYVRLTGYTAQSDGTNHDGAADLQVSVTSVATERGPEVTADSSEVFDRQSWRSVTVDVPVFGDADTPTTAVVDARQVINEDATYNLHTAIGGGHFAVETTNGVDSADGSQSIIALHVKPIEAGSRLFINGVEQTLPAADANGDRYWTLDPADVSSGRVTVAGPADWGSLNDALDKHFDVRSVTREADYAANTSGLFDGLTRTPTATSDWDRLTLGINPVADTPINLVANGIAVEDKYAALNISAASSDVDGSETVAYYIQPTATSPVGMVVKIADANGNLTDATRVDADFTLTDGTVVKAGSYMVTGAQAAQHVRVYGLDAQSDGANHNGNGDFNLGVTAVTSDGTTTAGASVNVAVTVFGDADTPTTAVVDDRQVINEDATYNLHTAIGGGHFAVETTNGVDSADGSQSIIALHVKPIEAGSRLFINGVEQTLPAADANGDRYWTLDPADVSSGRVTVAGPADWGSLNDALDKHFDVRSVTREADYAANTSGLFDGLTRTPTATSDWDRLTLGINPVADTPINLVANGIAVEDKYAALNISAASSDVDGSETVAYYIQPTATSPVGMVVKIADANGNLTDATRVDADFTLTDGTVVKAGSYMVTGAQAAQHVRVYGLDAQSDGANHNGNGDFNLGVTAVTSDGTTTAGASVNVAVTVFGDADTPTTAVVDDRQVINEDATYNLHTAIGGGHFAVETTNGVDSADGSQSIIALHVKPIEAGSRLFINGVEQALPADGYWTIDPADLAADKVTVAGPANWGDWSLDKHFDVRSVTREADHGANTSGLFDGLSRTATATSDWDRLTLGINPVADAPTLSASGIGVEDKYAVLNITTGLVDSDGSEQLSIYVSGLTGGRTLSAGTLLTDPITLANGTVIPAGSYQLTSAQLSGLKVQNLPLHSDDDFTLTVTSVATEKAADGTYTGPVAVTTVTPSVVVYGDADKPVSPVIEPAQTINEDDYYNLRTVIDPQTFAVNGQLVDTVRESLTNFRIKPIEAGSRLAISTDATITSGEIQALPASGYWTVSAADLFGGKVYVGGAANWSSLSSQLHFDIQVSTREADYNAGNSPTGLSDAGLTRSREAWSDWDRLTLQVNPVADATTVGASNTGNEDTAIGVTPTFTLVDTDGSEHLTGPVLFISSDPDMISGTLRVNGTVISGVDQGDGTTLWTIPESAVVSQGGSTSVFTLSGVTFTPSTHNANDMTYTIKVTTTDTDAGITHQTTATGAVINVTAVADQPTISVGSADVNSVVHLTEDTALNLGLVTNLVDGPNANPVGGAYNPDPEHFSSITLEQIPTGWTLLKDNHDGSYTQISISNGVADLTNLPLADVMLKPPTNLDLASASNYSFLFKSISAESENSSTATNSVSFKVVIDAVADTPTLQVTHVRTNEDVRVALDIRPAVTDTDGSESISDIFISGAPAGTLFYTGATGTTTVGTLGKLVNGAFVEDATGTVWRFAKADLTNLYLQPRPDSNQDFDLSVVARSTEANLGNNNDTADSIAQTLKVIVKGISDGVTFPDALHDGNVLVATGVEDNLVNPHFEQYNIVDVDAAGSVHGPETLSIVIKEIPANVTMSMTSGNEKYAKYLGTDANGNEQWSIDPNHLADVRFGVPANFSGTITGTVKLDLITTENDGDSLIASHDLRIVVTQDADAPSISVSSAIAEDGWDANGIPMTVTVNPGETVSGGIEEISNVTLVFNTADLAAFPPLTVRWNNTDYAIADLPTDASGNHVLDVTSGYNTATNQVSGLSIKGLPEDWSKDVPFKVSGTSSEYNADGTIFDSETRTVNGSVQISAVVDTPATFTVTDTDALTAGNQASGQVGSQIDLGLSLTLGDLDGSEPSSMYFVIAGVPNGVILTDTNNSVVNAGNGYWIVPYTAGSAGWHLYASSQLRTGEADLTIRAVLKDNDPDGGTVTDTFDQTLHLKITDADGHYGNGYNWWSDPNIPVLNPPSINATPKPGTEDVNFSLDNVSASPAATNGGTVTAIVVGTQQAGVSISSSAGWDNPFTGEHVIKPADIGTLTVNPPDDFAGDVKVNLKAVATDGDLTATTSTPNGGLVVATLDPDTDGASVSITAANSTEDFAGIPFTLDFQERDNDFSEIIANGGVITITLPSGSQLLLNGVAQTGTNGTYSLNVSDFGVSDFNASGHIALNGLSVVPPAHYHGSLTISASITVTEAGDTLSLHGDDASAINVLTTGSKTITLTAVADDPTITAANVSGNEDSWITFNVSIDAPDVVGGGTYSSEYLSIKLSGMPANAVIDGALKNSDGSWTVKDANVSLVQVNGAWKVQLSNVKILPPQDDSGTYTLTVDAYTLEPSNKSIAHSSGSFTVTVAGVADTPTVDPVAVNNGSEDVALPITLNAQLIDLSETLSVTITGVPTGASFVDAAGNAIGTDLGGGSWKLEDGDLFTRAGNAVTAKPLFFLGKLHESGSWAMTATATSVDGLTTATSYTQAFSITLAGVADTPTLTLTDLTSAADGYFASGNEDSKIAINIAAATPDSDSETVEVLISGAPAGSVLYNGATAINVSGDGFWHVPSNLLDANLKIQPPSNWNGDITLTVKAHTTEGATNGYSAEQSLVVHVNAINDAPDMVLSGASGQSEVGAITSPIYVIPEGTNNYININDNADGVANPDLTRMDISITTGALTGDGISMVGLQPRLDINGDLAVDFNGHTFGINFNQGTHTLSLTGTADANTYEALAEQLILTNPSGAMAPGVRTLEIKVYDAAGATDTVQTTATIGDVAQNQGVTLAGDTLGTVQWSATGATTLLGSGGNDILLVAGGDAVSSINGGAGIDQLWMQTTAHGHGDWLYAMDANNDIIATSASHPDTGEFIVHLSQGSATIDNTNHEVVFNNAAGTITFGDTAQQIAFAQIEKLTS</sequence>
<evidence type="ECO:0000313" key="3">
    <source>
        <dbReference type="Proteomes" id="UP000078428"/>
    </source>
</evidence>
<dbReference type="RefSeq" id="WP_068490103.1">
    <property type="nucleotide sequence ID" value="NZ_LWQT01000039.1"/>
</dbReference>
<dbReference type="EMBL" id="LWQT01000039">
    <property type="protein sequence ID" value="OAN53686.1"/>
    <property type="molecule type" value="Genomic_DNA"/>
</dbReference>
<feature type="compositionally biased region" description="Low complexity" evidence="1">
    <location>
        <begin position="168"/>
        <end position="178"/>
    </location>
</feature>
<evidence type="ECO:0000313" key="2">
    <source>
        <dbReference type="EMBL" id="OAN53686.1"/>
    </source>
</evidence>
<feature type="compositionally biased region" description="Basic and acidic residues" evidence="1">
    <location>
        <begin position="143"/>
        <end position="159"/>
    </location>
</feature>
<evidence type="ECO:0000256" key="1">
    <source>
        <dbReference type="SAM" id="MobiDB-lite"/>
    </source>
</evidence>
<reference evidence="2 3" key="1">
    <citation type="submission" date="2016-04" db="EMBL/GenBank/DDBJ databases">
        <title>Draft genome sequence of freshwater magnetotactic bacteria Magnetospirillum marisnigri SP-1 and Magnetospirillum moscoviense BB-1.</title>
        <authorList>
            <person name="Koziaeva V."/>
            <person name="Dziuba M.V."/>
            <person name="Ivanov T.M."/>
            <person name="Kuznetsov B."/>
            <person name="Grouzdev D.S."/>
        </authorList>
    </citation>
    <scope>NUCLEOTIDE SEQUENCE [LARGE SCALE GENOMIC DNA]</scope>
    <source>
        <strain evidence="2 3">SP-1</strain>
    </source>
</reference>
<name>A0A178MWA8_9PROT</name>
<protein>
    <submittedName>
        <fullName evidence="2">Uncharacterized protein</fullName>
    </submittedName>
</protein>
<dbReference type="PROSITE" id="PS50194">
    <property type="entry name" value="FILAMIN_REPEAT"/>
    <property type="match status" value="1"/>
</dbReference>
<proteinExistence type="predicted"/>
<gene>
    <name evidence="2" type="ORF">A6A04_13860</name>
</gene>
<feature type="region of interest" description="Disordered" evidence="1">
    <location>
        <begin position="76"/>
        <end position="178"/>
    </location>
</feature>
<feature type="region of interest" description="Disordered" evidence="1">
    <location>
        <begin position="1"/>
        <end position="62"/>
    </location>
</feature>
<dbReference type="STRING" id="1285242.A6A04_13860"/>
<keyword evidence="3" id="KW-1185">Reference proteome</keyword>
<accession>A0A178MWA8</accession>
<organism evidence="2 3">
    <name type="scientific">Paramagnetospirillum marisnigri</name>
    <dbReference type="NCBI Taxonomy" id="1285242"/>
    <lineage>
        <taxon>Bacteria</taxon>
        <taxon>Pseudomonadati</taxon>
        <taxon>Pseudomonadota</taxon>
        <taxon>Alphaproteobacteria</taxon>
        <taxon>Rhodospirillales</taxon>
        <taxon>Magnetospirillaceae</taxon>
        <taxon>Paramagnetospirillum</taxon>
    </lineage>
</organism>
<feature type="compositionally biased region" description="Acidic residues" evidence="1">
    <location>
        <begin position="41"/>
        <end position="60"/>
    </location>
</feature>